<comment type="subcellular location">
    <subcellularLocation>
        <location evidence="1">Cell envelope</location>
    </subcellularLocation>
</comment>
<dbReference type="Pfam" id="PF07940">
    <property type="entry name" value="Hepar_II_III_C"/>
    <property type="match status" value="1"/>
</dbReference>
<accession>A0A067MSA3</accession>
<dbReference type="InterPro" id="IPR008929">
    <property type="entry name" value="Chondroitin_lyas"/>
</dbReference>
<dbReference type="SUPFAM" id="SSF48230">
    <property type="entry name" value="Chondroitin AC/alginate lyase"/>
    <property type="match status" value="1"/>
</dbReference>
<dbReference type="InterPro" id="IPR012480">
    <property type="entry name" value="Hepar_II_III_C"/>
</dbReference>
<evidence type="ECO:0000313" key="5">
    <source>
        <dbReference type="Proteomes" id="UP000027195"/>
    </source>
</evidence>
<keyword evidence="5" id="KW-1185">Reference proteome</keyword>
<evidence type="ECO:0000313" key="4">
    <source>
        <dbReference type="EMBL" id="KDQ14441.1"/>
    </source>
</evidence>
<evidence type="ECO:0000256" key="1">
    <source>
        <dbReference type="ARBA" id="ARBA00004196"/>
    </source>
</evidence>
<reference evidence="5" key="1">
    <citation type="journal article" date="2014" name="Proc. Natl. Acad. Sci. U.S.A.">
        <title>Extensive sampling of basidiomycete genomes demonstrates inadequacy of the white-rot/brown-rot paradigm for wood decay fungi.</title>
        <authorList>
            <person name="Riley R."/>
            <person name="Salamov A.A."/>
            <person name="Brown D.W."/>
            <person name="Nagy L.G."/>
            <person name="Floudas D."/>
            <person name="Held B.W."/>
            <person name="Levasseur A."/>
            <person name="Lombard V."/>
            <person name="Morin E."/>
            <person name="Otillar R."/>
            <person name="Lindquist E.A."/>
            <person name="Sun H."/>
            <person name="LaButti K.M."/>
            <person name="Schmutz J."/>
            <person name="Jabbour D."/>
            <person name="Luo H."/>
            <person name="Baker S.E."/>
            <person name="Pisabarro A.G."/>
            <person name="Walton J.D."/>
            <person name="Blanchette R.A."/>
            <person name="Henrissat B."/>
            <person name="Martin F."/>
            <person name="Cullen D."/>
            <person name="Hibbett D.S."/>
            <person name="Grigoriev I.V."/>
        </authorList>
    </citation>
    <scope>NUCLEOTIDE SEQUENCE [LARGE SCALE GENOMIC DNA]</scope>
    <source>
        <strain evidence="5">FD-172 SS1</strain>
    </source>
</reference>
<keyword evidence="2" id="KW-1133">Transmembrane helix</keyword>
<keyword evidence="2" id="KW-0472">Membrane</keyword>
<dbReference type="Proteomes" id="UP000027195">
    <property type="component" value="Unassembled WGS sequence"/>
</dbReference>
<dbReference type="HOGENOM" id="CLU_008982_1_0_1"/>
<dbReference type="Gene3D" id="2.70.98.70">
    <property type="match status" value="1"/>
</dbReference>
<feature type="transmembrane region" description="Helical" evidence="2">
    <location>
        <begin position="56"/>
        <end position="75"/>
    </location>
</feature>
<dbReference type="EMBL" id="KL198037">
    <property type="protein sequence ID" value="KDQ14441.1"/>
    <property type="molecule type" value="Genomic_DNA"/>
</dbReference>
<dbReference type="GO" id="GO:0016829">
    <property type="term" value="F:lyase activity"/>
    <property type="evidence" value="ECO:0007669"/>
    <property type="project" value="InterPro"/>
</dbReference>
<dbReference type="OrthoDB" id="3476529at2759"/>
<feature type="domain" description="Heparinase II/III-like C-terminal" evidence="3">
    <location>
        <begin position="517"/>
        <end position="700"/>
    </location>
</feature>
<dbReference type="AlphaFoldDB" id="A0A067MSA3"/>
<organism evidence="4 5">
    <name type="scientific">Botryobasidium botryosum (strain FD-172 SS1)</name>
    <dbReference type="NCBI Taxonomy" id="930990"/>
    <lineage>
        <taxon>Eukaryota</taxon>
        <taxon>Fungi</taxon>
        <taxon>Dikarya</taxon>
        <taxon>Basidiomycota</taxon>
        <taxon>Agaricomycotina</taxon>
        <taxon>Agaricomycetes</taxon>
        <taxon>Cantharellales</taxon>
        <taxon>Botryobasidiaceae</taxon>
        <taxon>Botryobasidium</taxon>
    </lineage>
</organism>
<evidence type="ECO:0000256" key="2">
    <source>
        <dbReference type="SAM" id="Phobius"/>
    </source>
</evidence>
<dbReference type="STRING" id="930990.A0A067MSA3"/>
<evidence type="ECO:0000259" key="3">
    <source>
        <dbReference type="Pfam" id="PF07940"/>
    </source>
</evidence>
<proteinExistence type="predicted"/>
<name>A0A067MSA3_BOTB1</name>
<gene>
    <name evidence="4" type="ORF">BOTBODRAFT_159293</name>
</gene>
<dbReference type="PANTHER" id="PTHR38045">
    <property type="entry name" value="CHROMOSOME 1, WHOLE GENOME SHOTGUN SEQUENCE"/>
    <property type="match status" value="1"/>
</dbReference>
<sequence>MVRPSHDSAQRPLSDVQYHAANNPYGSGDPYYQQSSGFVAAKPQTKGQGTSKWIKFGVPLAILVVVGAVLGGVLGSRAGKKAQNNAANGNGQDPAAAASSAASIKALGRLATATDTYGLPIYPSTTNTALFSTPTFGGAVVAANTWPKDTFQPSNPSPTGIRPDRPRVIAPAYKWAALPHFIATDPYLKGWNDTIFGNGTTFFPMDPVPYYMDGSSGILDVARQVKVRVKTFAYIFRLTNDTKWVDRTWAELQNAADNGTTPWGTRPDIWNSGHFLDTAELSSAFGIAYDWLYDAWTPTQREQIMWTIINYGLSFGITHYTNPSVGWWTLVNGNWNCVCNAGMTIGALAILGDDPSGTAAQILGYSTANAPKNCAMGPSTDGTWSETANYWYFGTTGHAEMSAALLSATGSSFNMLSTNAGFNLTSFFHIHVHGMTSLFNYGDHGPNKYSATANGLIFYGSQYSNPFYTLYQRDQIDAAEPWSMFWYDPSVAGAWWDGLALDHYFDNNLDQWAAMRSSWTNNDNGVYVAMKAGNLTNHQTHGDLDAGDFVLDAMGQRWAGELGSGDYLAPNYFSNETQTSERWLYYRKMTAGQNTLLLNNANQDVLAQPTCQFGSTGDAQGSSTVMTIPDGSTAFFTTDLTQTYFGQSVKRGIRFINNRRQVLIQDDITAVTQTVEWRMHTNATVAVDTSGTSATLTLSGKTLTMQILNPPTGAAFTTGPAERTAAYPPLPAGSVDQPNPGVTVVSIKMAAGTYSLQVLFNPQWSDLSASQYKTPPAVPIGSWSLTSHNN</sequence>
<keyword evidence="2" id="KW-0812">Transmembrane</keyword>
<dbReference type="PANTHER" id="PTHR38045:SF1">
    <property type="entry name" value="HEPARINASE II_III-LIKE PROTEIN"/>
    <property type="match status" value="1"/>
</dbReference>
<dbReference type="InParanoid" id="A0A067MSA3"/>
<dbReference type="Gene3D" id="1.50.10.100">
    <property type="entry name" value="Chondroitin AC/alginate lyase"/>
    <property type="match status" value="1"/>
</dbReference>
<protein>
    <recommendedName>
        <fullName evidence="3">Heparinase II/III-like C-terminal domain-containing protein</fullName>
    </recommendedName>
</protein>